<protein>
    <submittedName>
        <fullName evidence="4">FecR family protein</fullName>
    </submittedName>
</protein>
<dbReference type="PANTHER" id="PTHR30273">
    <property type="entry name" value="PERIPLASMIC SIGNAL SENSOR AND SIGMA FACTOR ACTIVATOR FECR-RELATED"/>
    <property type="match status" value="1"/>
</dbReference>
<evidence type="ECO:0000313" key="5">
    <source>
        <dbReference type="Proteomes" id="UP000261174"/>
    </source>
</evidence>
<organism evidence="4 5">
    <name type="scientific">Chitinophaga silvisoli</name>
    <dbReference type="NCBI Taxonomy" id="2291814"/>
    <lineage>
        <taxon>Bacteria</taxon>
        <taxon>Pseudomonadati</taxon>
        <taxon>Bacteroidota</taxon>
        <taxon>Chitinophagia</taxon>
        <taxon>Chitinophagales</taxon>
        <taxon>Chitinophagaceae</taxon>
        <taxon>Chitinophaga</taxon>
    </lineage>
</organism>
<dbReference type="Gene3D" id="2.60.120.1440">
    <property type="match status" value="1"/>
</dbReference>
<evidence type="ECO:0000259" key="2">
    <source>
        <dbReference type="Pfam" id="PF04773"/>
    </source>
</evidence>
<feature type="domain" description="FecR protein" evidence="2">
    <location>
        <begin position="185"/>
        <end position="279"/>
    </location>
</feature>
<reference evidence="4 5" key="1">
    <citation type="submission" date="2018-08" db="EMBL/GenBank/DDBJ databases">
        <title>Chitinophaga sp. K20C18050901, a novel bacterium isolated from forest soil.</title>
        <authorList>
            <person name="Wang C."/>
        </authorList>
    </citation>
    <scope>NUCLEOTIDE SEQUENCE [LARGE SCALE GENOMIC DNA]</scope>
    <source>
        <strain evidence="4 5">K20C18050901</strain>
    </source>
</reference>
<evidence type="ECO:0000256" key="1">
    <source>
        <dbReference type="SAM" id="Phobius"/>
    </source>
</evidence>
<keyword evidence="1" id="KW-1133">Transmembrane helix</keyword>
<name>A0A3E1NUA4_9BACT</name>
<sequence length="390" mass="44148">MESSLHEIFRKYVNDDCTKEEIAVLMEYFNIPTEESLLKELIFNEIQQEDTNLYQPADMDSRLEKVYLNLELFIKKESKNKLRYYKSRPLKIAAAVLLLITAGAFWMTRKEGRPVQKQEQLSQILPGTDQATLTIGNGQTIILNNTNNIDLPLEGGGRIKKLSNGQIIYEPQGNTDSSNKIEHHTIKTPAGGQWQVILPDQTNVWLNASSSITYDLPFEGKNKKITLSGEAYFEVTKNSEHPIKITCLNQEVMVLGTAFNIMAYPDAPTVTTTLVQGAVVVSNGSKRVQLAPGDQSSSINNLIQVRHNIDTEEAVAWKDGYFKFNGSLEDIMNNIARWYDVKIVYKNTRSKENFEGEISKNRSLEDVLKIIENSEKVHFIINGRTVIVKD</sequence>
<dbReference type="PANTHER" id="PTHR30273:SF2">
    <property type="entry name" value="PROTEIN FECR"/>
    <property type="match status" value="1"/>
</dbReference>
<feature type="domain" description="Protein FecR C-terminal" evidence="3">
    <location>
        <begin position="325"/>
        <end position="388"/>
    </location>
</feature>
<gene>
    <name evidence="4" type="ORF">DXN04_27575</name>
</gene>
<dbReference type="Gene3D" id="3.55.50.30">
    <property type="match status" value="1"/>
</dbReference>
<dbReference type="EMBL" id="QTJV01000013">
    <property type="protein sequence ID" value="RFM31487.1"/>
    <property type="molecule type" value="Genomic_DNA"/>
</dbReference>
<evidence type="ECO:0000259" key="3">
    <source>
        <dbReference type="Pfam" id="PF16344"/>
    </source>
</evidence>
<dbReference type="Pfam" id="PF04773">
    <property type="entry name" value="FecR"/>
    <property type="match status" value="1"/>
</dbReference>
<evidence type="ECO:0000313" key="4">
    <source>
        <dbReference type="EMBL" id="RFM31487.1"/>
    </source>
</evidence>
<proteinExistence type="predicted"/>
<dbReference type="AlphaFoldDB" id="A0A3E1NUA4"/>
<dbReference type="Pfam" id="PF16344">
    <property type="entry name" value="FecR_C"/>
    <property type="match status" value="1"/>
</dbReference>
<dbReference type="Proteomes" id="UP000261174">
    <property type="component" value="Unassembled WGS sequence"/>
</dbReference>
<keyword evidence="5" id="KW-1185">Reference proteome</keyword>
<keyword evidence="1" id="KW-0812">Transmembrane</keyword>
<comment type="caution">
    <text evidence="4">The sequence shown here is derived from an EMBL/GenBank/DDBJ whole genome shotgun (WGS) entry which is preliminary data.</text>
</comment>
<dbReference type="OrthoDB" id="1099963at2"/>
<accession>A0A3E1NUA4</accession>
<dbReference type="InterPro" id="IPR012373">
    <property type="entry name" value="Ferrdict_sens_TM"/>
</dbReference>
<dbReference type="InterPro" id="IPR032508">
    <property type="entry name" value="FecR_C"/>
</dbReference>
<dbReference type="InterPro" id="IPR006860">
    <property type="entry name" value="FecR"/>
</dbReference>
<dbReference type="RefSeq" id="WP_116856643.1">
    <property type="nucleotide sequence ID" value="NZ_QTJV01000013.1"/>
</dbReference>
<feature type="transmembrane region" description="Helical" evidence="1">
    <location>
        <begin position="89"/>
        <end position="107"/>
    </location>
</feature>
<keyword evidence="1" id="KW-0472">Membrane</keyword>
<dbReference type="GO" id="GO:0016989">
    <property type="term" value="F:sigma factor antagonist activity"/>
    <property type="evidence" value="ECO:0007669"/>
    <property type="project" value="TreeGrafter"/>
</dbReference>